<sequence length="490" mass="55770">MGPTKSSTPVSGQAMAEAGPLKLPLNHHKHQIAPEKLVVEGTGGEYFSTTQMLSAIFGVPAAAVILVLGPTLTALFWYPVLLLLLGLPSFAAYHVFYALTAIPNRPQKGLPGLGVSTYLDIKDPALKLRYASPTSSAATKIPIETFFEAYFDDKIELKGDMLDILESRYDWASFVWTLAQLKFFLSQWVPETLWHSRKQDTDQVRDHYDRGDDFYNWFLGPMMIYTSGILSSVSKRETLEEMQQRKLETVCKKINLQSGEKMLDIGCGWGTLSVHAAKQGANVTGVTLGRNQTKWSMGKAKEAGVEDKVRILCMDYRDIPNEKYNKITCLEMAEHVGVLRFSTFLHQVRELLQDDGIFFLQIAGLRRAWQHEDLMWGLFMAKYVFPGADASMPLNWVIEQVERAGFEVESSETLGVHYSSTLYRWYANWMDNKEKVVAKYGNKWFKVWEFFLAYSTIIARQGSATIYQLVLHKNLNSFDRSQFVERRLKN</sequence>
<accession>A0ABQ8FD22</accession>
<organism evidence="16 17">
    <name type="scientific">Batrachochytrium salamandrivorans</name>
    <dbReference type="NCBI Taxonomy" id="1357716"/>
    <lineage>
        <taxon>Eukaryota</taxon>
        <taxon>Fungi</taxon>
        <taxon>Fungi incertae sedis</taxon>
        <taxon>Chytridiomycota</taxon>
        <taxon>Chytridiomycota incertae sedis</taxon>
        <taxon>Chytridiomycetes</taxon>
        <taxon>Rhizophydiales</taxon>
        <taxon>Rhizophydiales incertae sedis</taxon>
        <taxon>Batrachochytrium</taxon>
    </lineage>
</organism>
<evidence type="ECO:0000256" key="2">
    <source>
        <dbReference type="ARBA" id="ARBA00004760"/>
    </source>
</evidence>
<dbReference type="Proteomes" id="UP001648503">
    <property type="component" value="Unassembled WGS sequence"/>
</dbReference>
<feature type="transmembrane region" description="Helical" evidence="15">
    <location>
        <begin position="75"/>
        <end position="99"/>
    </location>
</feature>
<keyword evidence="10" id="KW-0746">Sphingolipid metabolism</keyword>
<name>A0ABQ8FD22_9FUNG</name>
<evidence type="ECO:0000256" key="12">
    <source>
        <dbReference type="ARBA" id="ARBA00023098"/>
    </source>
</evidence>
<comment type="caution">
    <text evidence="16">The sequence shown here is derived from an EMBL/GenBank/DDBJ whole genome shotgun (WGS) entry which is preliminary data.</text>
</comment>
<dbReference type="CDD" id="cd02440">
    <property type="entry name" value="AdoMet_MTases"/>
    <property type="match status" value="1"/>
</dbReference>
<keyword evidence="13 15" id="KW-0472">Membrane</keyword>
<evidence type="ECO:0000256" key="8">
    <source>
        <dbReference type="ARBA" id="ARBA00022691"/>
    </source>
</evidence>
<feature type="transmembrane region" description="Helical" evidence="15">
    <location>
        <begin position="52"/>
        <end position="69"/>
    </location>
</feature>
<keyword evidence="6" id="KW-0489">Methyltransferase</keyword>
<dbReference type="Gene3D" id="3.40.50.150">
    <property type="entry name" value="Vaccinia Virus protein VP39"/>
    <property type="match status" value="1"/>
</dbReference>
<evidence type="ECO:0000256" key="1">
    <source>
        <dbReference type="ARBA" id="ARBA00004141"/>
    </source>
</evidence>
<evidence type="ECO:0000256" key="15">
    <source>
        <dbReference type="SAM" id="Phobius"/>
    </source>
</evidence>
<proteinExistence type="inferred from homology"/>
<gene>
    <name evidence="16" type="ORF">BASA50_005449</name>
</gene>
<evidence type="ECO:0000256" key="9">
    <source>
        <dbReference type="ARBA" id="ARBA00022692"/>
    </source>
</evidence>
<reference evidence="16 17" key="1">
    <citation type="submission" date="2021-02" db="EMBL/GenBank/DDBJ databases">
        <title>Variation within the Batrachochytrium salamandrivorans European outbreak.</title>
        <authorList>
            <person name="Kelly M."/>
            <person name="Pasmans F."/>
            <person name="Shea T.P."/>
            <person name="Munoz J.F."/>
            <person name="Carranza S."/>
            <person name="Cuomo C.A."/>
            <person name="Martel A."/>
        </authorList>
    </citation>
    <scope>NUCLEOTIDE SEQUENCE [LARGE SCALE GENOMIC DNA]</scope>
    <source>
        <strain evidence="16 17">AMFP18/2</strain>
    </source>
</reference>
<comment type="pathway">
    <text evidence="3">Sphingolipid metabolism.</text>
</comment>
<dbReference type="PANTHER" id="PTHR45197:SF1">
    <property type="entry name" value="SPHINGOLIPID C9-METHYLTRANSFERASE A-RELATED"/>
    <property type="match status" value="1"/>
</dbReference>
<dbReference type="InterPro" id="IPR052290">
    <property type="entry name" value="Sphingo_C9-MT"/>
</dbReference>
<comment type="pathway">
    <text evidence="2">Lipid metabolism; sphingolipid metabolism.</text>
</comment>
<evidence type="ECO:0000256" key="13">
    <source>
        <dbReference type="ARBA" id="ARBA00023136"/>
    </source>
</evidence>
<keyword evidence="7" id="KW-0808">Transferase</keyword>
<dbReference type="Pfam" id="PF02353">
    <property type="entry name" value="CMAS"/>
    <property type="match status" value="1"/>
</dbReference>
<comment type="similarity">
    <text evidence="4">Belongs to the CFA/CMAS family.</text>
</comment>
<comment type="subcellular location">
    <subcellularLocation>
        <location evidence="1">Membrane</location>
        <topology evidence="1">Multi-pass membrane protein</topology>
    </subcellularLocation>
</comment>
<keyword evidence="9 15" id="KW-0812">Transmembrane</keyword>
<evidence type="ECO:0000256" key="3">
    <source>
        <dbReference type="ARBA" id="ARBA00004991"/>
    </source>
</evidence>
<keyword evidence="8" id="KW-0949">S-adenosyl-L-methionine</keyword>
<protein>
    <recommendedName>
        <fullName evidence="14">sphingolipid C(9)-methyltransferase</fullName>
        <ecNumber evidence="14">2.1.1.317</ecNumber>
    </recommendedName>
</protein>
<dbReference type="InterPro" id="IPR029063">
    <property type="entry name" value="SAM-dependent_MTases_sf"/>
</dbReference>
<keyword evidence="5" id="KW-0444">Lipid biosynthesis</keyword>
<dbReference type="EMBL" id="JAFCIX010000260">
    <property type="protein sequence ID" value="KAH6595976.1"/>
    <property type="molecule type" value="Genomic_DNA"/>
</dbReference>
<evidence type="ECO:0000256" key="7">
    <source>
        <dbReference type="ARBA" id="ARBA00022679"/>
    </source>
</evidence>
<dbReference type="SUPFAM" id="SSF53335">
    <property type="entry name" value="S-adenosyl-L-methionine-dependent methyltransferases"/>
    <property type="match status" value="1"/>
</dbReference>
<dbReference type="PANTHER" id="PTHR45197">
    <property type="entry name" value="SYNTHASE, PUTATIVE (AFU_ORTHOLOGUE AFUA_7G04190)-RELATED"/>
    <property type="match status" value="1"/>
</dbReference>
<evidence type="ECO:0000313" key="16">
    <source>
        <dbReference type="EMBL" id="KAH6595976.1"/>
    </source>
</evidence>
<keyword evidence="12" id="KW-0443">Lipid metabolism</keyword>
<keyword evidence="17" id="KW-1185">Reference proteome</keyword>
<evidence type="ECO:0000313" key="17">
    <source>
        <dbReference type="Proteomes" id="UP001648503"/>
    </source>
</evidence>
<keyword evidence="11 15" id="KW-1133">Transmembrane helix</keyword>
<dbReference type="EC" id="2.1.1.317" evidence="14"/>
<evidence type="ECO:0000256" key="4">
    <source>
        <dbReference type="ARBA" id="ARBA00010815"/>
    </source>
</evidence>
<evidence type="ECO:0000256" key="10">
    <source>
        <dbReference type="ARBA" id="ARBA00022919"/>
    </source>
</evidence>
<evidence type="ECO:0000256" key="5">
    <source>
        <dbReference type="ARBA" id="ARBA00022516"/>
    </source>
</evidence>
<evidence type="ECO:0000256" key="11">
    <source>
        <dbReference type="ARBA" id="ARBA00022989"/>
    </source>
</evidence>
<evidence type="ECO:0000256" key="6">
    <source>
        <dbReference type="ARBA" id="ARBA00022603"/>
    </source>
</evidence>
<evidence type="ECO:0000256" key="14">
    <source>
        <dbReference type="ARBA" id="ARBA00039020"/>
    </source>
</evidence>